<reference evidence="2 3" key="1">
    <citation type="submission" date="2018-07" db="EMBL/GenBank/DDBJ databases">
        <title>Giant CbK-like Caulobacter bacteriophages have genetically divergent genomes.</title>
        <authorList>
            <person name="Wilson K.M."/>
            <person name="Ely B."/>
        </authorList>
    </citation>
    <scope>NUCLEOTIDE SEQUENCE [LARGE SCALE GENOMIC DNA]</scope>
</reference>
<feature type="transmembrane region" description="Helical" evidence="1">
    <location>
        <begin position="36"/>
        <end position="54"/>
    </location>
</feature>
<proteinExistence type="predicted"/>
<evidence type="ECO:0000313" key="2">
    <source>
        <dbReference type="EMBL" id="AXQ68364.1"/>
    </source>
</evidence>
<accession>A0A385E951</accession>
<evidence type="ECO:0000313" key="3">
    <source>
        <dbReference type="Proteomes" id="UP000258997"/>
    </source>
</evidence>
<dbReference type="Proteomes" id="UP000258997">
    <property type="component" value="Segment"/>
</dbReference>
<keyword evidence="1" id="KW-0812">Transmembrane</keyword>
<sequence>MIKFIHRHGGLIYPTVLIGTAMNVITPHAVWTDRLAFFLVAIFPSAIIATFLTAQREAKEAEAIAKRRQSLAAKAHAVIWGATLDHPDLRRGDDPGGDWMRLLLAPSGSAIKMLSERLLTLRNLRDLSGVVAIHGETLLRLHNLGLTEDFTWSRINAVAAALTEDDLNPKLVTDLLALVEQSLAFAIPAPAQPQ</sequence>
<keyword evidence="3" id="KW-1185">Reference proteome</keyword>
<gene>
    <name evidence="2" type="ORF">CcrBL10_gp160c</name>
</gene>
<evidence type="ECO:0000256" key="1">
    <source>
        <dbReference type="SAM" id="Phobius"/>
    </source>
</evidence>
<protein>
    <submittedName>
        <fullName evidence="2">Uncharacterized protein</fullName>
    </submittedName>
</protein>
<name>A0A385E951_9CAUD</name>
<keyword evidence="1" id="KW-0472">Membrane</keyword>
<dbReference type="EMBL" id="MH588544">
    <property type="protein sequence ID" value="AXQ68364.1"/>
    <property type="molecule type" value="Genomic_DNA"/>
</dbReference>
<keyword evidence="1" id="KW-1133">Transmembrane helix</keyword>
<feature type="transmembrane region" description="Helical" evidence="1">
    <location>
        <begin position="12"/>
        <end position="30"/>
    </location>
</feature>
<organism evidence="2 3">
    <name type="scientific">Caulobacter phage CcrBL10</name>
    <dbReference type="NCBI Taxonomy" id="2283269"/>
    <lineage>
        <taxon>Viruses</taxon>
        <taxon>Duplodnaviria</taxon>
        <taxon>Heunggongvirae</taxon>
        <taxon>Uroviricota</taxon>
        <taxon>Caudoviricetes</taxon>
        <taxon>Jeanschmidtviridae</taxon>
        <taxon>Poindextervirus</taxon>
        <taxon>Poindextervirus BL10</taxon>
    </lineage>
</organism>